<comment type="caution">
    <text evidence="4">The sequence shown here is derived from an EMBL/GenBank/DDBJ whole genome shotgun (WGS) entry which is preliminary data.</text>
</comment>
<feature type="domain" description="C3H1-type" evidence="3">
    <location>
        <begin position="1090"/>
        <end position="1112"/>
    </location>
</feature>
<reference evidence="4 5" key="1">
    <citation type="submission" date="2019-10" db="EMBL/GenBank/DDBJ databases">
        <authorList>
            <person name="Palmer J.M."/>
        </authorList>
    </citation>
    <scope>NUCLEOTIDE SEQUENCE [LARGE SCALE GENOMIC DNA]</scope>
    <source>
        <strain evidence="4 5">TWF506</strain>
    </source>
</reference>
<evidence type="ECO:0000256" key="1">
    <source>
        <dbReference type="PROSITE-ProRule" id="PRU00723"/>
    </source>
</evidence>
<accession>A0AAN8RID1</accession>
<keyword evidence="5" id="KW-1185">Reference proteome</keyword>
<feature type="region of interest" description="Disordered" evidence="2">
    <location>
        <begin position="702"/>
        <end position="727"/>
    </location>
</feature>
<dbReference type="Gene3D" id="4.10.1000.10">
    <property type="entry name" value="Zinc finger, CCCH-type"/>
    <property type="match status" value="1"/>
</dbReference>
<keyword evidence="1" id="KW-0862">Zinc</keyword>
<organism evidence="4 5">
    <name type="scientific">Arthrobotrys conoides</name>
    <dbReference type="NCBI Taxonomy" id="74498"/>
    <lineage>
        <taxon>Eukaryota</taxon>
        <taxon>Fungi</taxon>
        <taxon>Dikarya</taxon>
        <taxon>Ascomycota</taxon>
        <taxon>Pezizomycotina</taxon>
        <taxon>Orbiliomycetes</taxon>
        <taxon>Orbiliales</taxon>
        <taxon>Orbiliaceae</taxon>
        <taxon>Arthrobotrys</taxon>
    </lineage>
</organism>
<feature type="region of interest" description="Disordered" evidence="2">
    <location>
        <begin position="1153"/>
        <end position="1175"/>
    </location>
</feature>
<name>A0AAN8RID1_9PEZI</name>
<dbReference type="InterPro" id="IPR000571">
    <property type="entry name" value="Znf_CCCH"/>
</dbReference>
<dbReference type="GO" id="GO:0008270">
    <property type="term" value="F:zinc ion binding"/>
    <property type="evidence" value="ECO:0007669"/>
    <property type="project" value="UniProtKB-KW"/>
</dbReference>
<evidence type="ECO:0000313" key="5">
    <source>
        <dbReference type="Proteomes" id="UP001307849"/>
    </source>
</evidence>
<feature type="region of interest" description="Disordered" evidence="2">
    <location>
        <begin position="1017"/>
        <end position="1039"/>
    </location>
</feature>
<proteinExistence type="predicted"/>
<feature type="region of interest" description="Disordered" evidence="2">
    <location>
        <begin position="794"/>
        <end position="828"/>
    </location>
</feature>
<evidence type="ECO:0000256" key="2">
    <source>
        <dbReference type="SAM" id="MobiDB-lite"/>
    </source>
</evidence>
<feature type="region of interest" description="Disordered" evidence="2">
    <location>
        <begin position="1111"/>
        <end position="1140"/>
    </location>
</feature>
<dbReference type="AlphaFoldDB" id="A0AAN8RID1"/>
<evidence type="ECO:0000313" key="4">
    <source>
        <dbReference type="EMBL" id="KAK6498220.1"/>
    </source>
</evidence>
<feature type="region of interest" description="Disordered" evidence="2">
    <location>
        <begin position="749"/>
        <end position="771"/>
    </location>
</feature>
<feature type="region of interest" description="Disordered" evidence="2">
    <location>
        <begin position="65"/>
        <end position="130"/>
    </location>
</feature>
<dbReference type="PROSITE" id="PS50103">
    <property type="entry name" value="ZF_C3H1"/>
    <property type="match status" value="1"/>
</dbReference>
<protein>
    <recommendedName>
        <fullName evidence="3">C3H1-type domain-containing protein</fullName>
    </recommendedName>
</protein>
<dbReference type="EMBL" id="JAVHJM010000014">
    <property type="protein sequence ID" value="KAK6498220.1"/>
    <property type="molecule type" value="Genomic_DNA"/>
</dbReference>
<sequence>MSHVPRDIRNAMATTLCAIMRARGSCQVPNCMYSHEKRKFNCPSELETGSCKNAYCRYRHQRDGNGKALQEGQTGYRAPQQAADSKQPIQRGGIILPATRPGNPTAVGSALAHKPESQNMAPPKAPLRGPPPAPPPAITRWNAPDPICSNQAERDMVSLFRHPIRCPLELSDLERRQMMDYATKLLNHHKPQFRRYAVREMSEPLAHTHFLDITNILMNDETGNNTFGVIIFLTRFVPLARLLGQPYWETDEAVRAIFKKMLDNVLPSKLYNIYLIARGVASFIGFQGSDNDDIEWPSLFIDMLHCFLNMAKFSKNHGETVGFSACDYWLICFIEQSCDAWFDSPVLVESPAMNVTPRPPKEVVFDELAELVSLYNLSRFFAPNSYLKGERRHLDDVRRLECPDWVQTGTCAGETDDSCFFSHRPRLVDKHVEKSDKKFKSMELWSKFGSRREIVTIQDLTAYWDQALEFLTEGKVDFIFESLMRKEGNFLIEKTLKLRTPDGRDLSCDAIRSFAKIIADPRLEAYNQKESKVVTIADVLVENQKFFVVWTNDIQDGLKVVADSKLHIEAAKLTIGPARFMLNLSPINKLEKETKTALTELCRIIAWHSSEGDVSMAEANAVAERLGLLIRKNLLEERVEFIDRDAPDQDSINYDDAVSLVFSDDTEKANDDSSKTVQQIPAILDTSVVQQTSTTRNPTARTFYGDLIDPEPIQKQSTPQPLHSDLADLLKSGPINFQNNQKENIRAEAAATTAAEQKPVEKTPAQDKSAQVAPRQALAVIETPIQPTVPVAISQEEKTAVVTEGPEKQDDETESQPEDRGPSPNSIFGAVSSHTLDYAIHSLADFFEFGLVRPAARLTEMEANGTFTALRRFFTDEHTHIFPADPAEDISIFSHLFPVLQIISHKLVKHDLDEEIGWKNIMGALFRKLWGPGEFVEFFRNTLRDFYLLHEERTRFSSGHRKLYRKATENMFRLLLGLAKTNQLPRVDGSFQHLLLRFLRIFSEEYRPTLTLMPPGAGHAGMSTPSGSSATGPARVSHDPQSYHRWSKVHALMNILIGKMGLGAFFKLVPGEVGRDPQPRPLFKHGTSFVCPDQKLSTCEFAVHCQFAHVPEDASSPDENGSLESDSGVDTDSDSGTERGEETFFQAASRARLQRGSVVSASGDESAISRHSMHSSSTIIDPMDIAYI</sequence>
<gene>
    <name evidence="4" type="ORF">TWF506_004460</name>
</gene>
<keyword evidence="1" id="KW-0479">Metal-binding</keyword>
<evidence type="ECO:0000259" key="3">
    <source>
        <dbReference type="PROSITE" id="PS50103"/>
    </source>
</evidence>
<keyword evidence="1" id="KW-0863">Zinc-finger</keyword>
<dbReference type="Proteomes" id="UP001307849">
    <property type="component" value="Unassembled WGS sequence"/>
</dbReference>
<dbReference type="SMART" id="SM00356">
    <property type="entry name" value="ZnF_C3H1"/>
    <property type="match status" value="3"/>
</dbReference>
<feature type="zinc finger region" description="C3H1-type" evidence="1">
    <location>
        <begin position="1090"/>
        <end position="1112"/>
    </location>
</feature>